<dbReference type="AlphaFoldDB" id="A0AAN9JQZ1"/>
<evidence type="ECO:0000313" key="2">
    <source>
        <dbReference type="EMBL" id="KAK7303642.1"/>
    </source>
</evidence>
<evidence type="ECO:0000256" key="1">
    <source>
        <dbReference type="SAM" id="Phobius"/>
    </source>
</evidence>
<dbReference type="Proteomes" id="UP001359559">
    <property type="component" value="Unassembled WGS sequence"/>
</dbReference>
<proteinExistence type="predicted"/>
<keyword evidence="1" id="KW-0472">Membrane</keyword>
<name>A0AAN9JQZ1_CLITE</name>
<accession>A0AAN9JQZ1</accession>
<dbReference type="EMBL" id="JAYKXN010000003">
    <property type="protein sequence ID" value="KAK7303642.1"/>
    <property type="molecule type" value="Genomic_DNA"/>
</dbReference>
<keyword evidence="1" id="KW-0812">Transmembrane</keyword>
<gene>
    <name evidence="2" type="ORF">RJT34_14553</name>
</gene>
<feature type="transmembrane region" description="Helical" evidence="1">
    <location>
        <begin position="60"/>
        <end position="79"/>
    </location>
</feature>
<evidence type="ECO:0000313" key="3">
    <source>
        <dbReference type="Proteomes" id="UP001359559"/>
    </source>
</evidence>
<keyword evidence="3" id="KW-1185">Reference proteome</keyword>
<comment type="caution">
    <text evidence="2">The sequence shown here is derived from an EMBL/GenBank/DDBJ whole genome shotgun (WGS) entry which is preliminary data.</text>
</comment>
<organism evidence="2 3">
    <name type="scientific">Clitoria ternatea</name>
    <name type="common">Butterfly pea</name>
    <dbReference type="NCBI Taxonomy" id="43366"/>
    <lineage>
        <taxon>Eukaryota</taxon>
        <taxon>Viridiplantae</taxon>
        <taxon>Streptophyta</taxon>
        <taxon>Embryophyta</taxon>
        <taxon>Tracheophyta</taxon>
        <taxon>Spermatophyta</taxon>
        <taxon>Magnoliopsida</taxon>
        <taxon>eudicotyledons</taxon>
        <taxon>Gunneridae</taxon>
        <taxon>Pentapetalae</taxon>
        <taxon>rosids</taxon>
        <taxon>fabids</taxon>
        <taxon>Fabales</taxon>
        <taxon>Fabaceae</taxon>
        <taxon>Papilionoideae</taxon>
        <taxon>50 kb inversion clade</taxon>
        <taxon>NPAAA clade</taxon>
        <taxon>indigoferoid/millettioid clade</taxon>
        <taxon>Phaseoleae</taxon>
        <taxon>Clitoria</taxon>
    </lineage>
</organism>
<keyword evidence="1" id="KW-1133">Transmembrane helix</keyword>
<protein>
    <submittedName>
        <fullName evidence="2">Uncharacterized protein</fullName>
    </submittedName>
</protein>
<sequence length="88" mass="10491">MGKVKVFQFYTFFLLFLPEPRSLYVVYPSEFKHCRKFILPLNLLGMLVITEIIQKFYVTFLVFWSSLLTQITGFLFYPVTRYETNGVT</sequence>
<reference evidence="2 3" key="1">
    <citation type="submission" date="2024-01" db="EMBL/GenBank/DDBJ databases">
        <title>The genomes of 5 underutilized Papilionoideae crops provide insights into root nodulation and disease resistance.</title>
        <authorList>
            <person name="Yuan L."/>
        </authorList>
    </citation>
    <scope>NUCLEOTIDE SEQUENCE [LARGE SCALE GENOMIC DNA]</scope>
    <source>
        <strain evidence="2">LY-2023</strain>
        <tissue evidence="2">Leaf</tissue>
    </source>
</reference>